<dbReference type="InterPro" id="IPR008462">
    <property type="entry name" value="CsbD"/>
</dbReference>
<dbReference type="InterPro" id="IPR036629">
    <property type="entry name" value="YjbJ_sf"/>
</dbReference>
<reference evidence="4" key="1">
    <citation type="submission" date="2024-07" db="EMBL/GenBank/DDBJ databases">
        <authorList>
            <person name="Yu S.T."/>
        </authorList>
    </citation>
    <scope>NUCLEOTIDE SEQUENCE</scope>
    <source>
        <strain evidence="4">R41</strain>
    </source>
</reference>
<gene>
    <name evidence="4" type="ORF">AB5J53_46825</name>
</gene>
<dbReference type="SUPFAM" id="SSF69047">
    <property type="entry name" value="Hypothetical protein YjbJ"/>
    <property type="match status" value="1"/>
</dbReference>
<evidence type="ECO:0000256" key="1">
    <source>
        <dbReference type="ARBA" id="ARBA00009129"/>
    </source>
</evidence>
<accession>A0AB39RRW9</accession>
<feature type="compositionally biased region" description="Basic and acidic residues" evidence="2">
    <location>
        <begin position="32"/>
        <end position="46"/>
    </location>
</feature>
<evidence type="ECO:0000256" key="2">
    <source>
        <dbReference type="SAM" id="MobiDB-lite"/>
    </source>
</evidence>
<dbReference type="Gene3D" id="1.10.1470.10">
    <property type="entry name" value="YjbJ"/>
    <property type="match status" value="1"/>
</dbReference>
<dbReference type="EMBL" id="CP163443">
    <property type="protein sequence ID" value="XDQ58620.1"/>
    <property type="molecule type" value="Genomic_DNA"/>
</dbReference>
<evidence type="ECO:0000259" key="3">
    <source>
        <dbReference type="Pfam" id="PF05532"/>
    </source>
</evidence>
<feature type="domain" description="CsbD-like" evidence="3">
    <location>
        <begin position="4"/>
        <end position="49"/>
    </location>
</feature>
<protein>
    <submittedName>
        <fullName evidence="4">CsbD family protein</fullName>
    </submittedName>
</protein>
<organism evidence="4">
    <name type="scientific">Streptomyces sp. R41</name>
    <dbReference type="NCBI Taxonomy" id="3238632"/>
    <lineage>
        <taxon>Bacteria</taxon>
        <taxon>Bacillati</taxon>
        <taxon>Actinomycetota</taxon>
        <taxon>Actinomycetes</taxon>
        <taxon>Kitasatosporales</taxon>
        <taxon>Streptomycetaceae</taxon>
        <taxon>Streptomyces</taxon>
    </lineage>
</organism>
<name>A0AB39RRW9_9ACTN</name>
<feature type="region of interest" description="Disordered" evidence="2">
    <location>
        <begin position="1"/>
        <end position="58"/>
    </location>
</feature>
<dbReference type="Pfam" id="PF05532">
    <property type="entry name" value="CsbD"/>
    <property type="match status" value="1"/>
</dbReference>
<evidence type="ECO:0000313" key="4">
    <source>
        <dbReference type="EMBL" id="XDQ58620.1"/>
    </source>
</evidence>
<dbReference type="AlphaFoldDB" id="A0AB39RRW9"/>
<proteinExistence type="inferred from homology"/>
<dbReference type="RefSeq" id="WP_369251666.1">
    <property type="nucleotide sequence ID" value="NZ_CP163443.1"/>
</dbReference>
<comment type="similarity">
    <text evidence="1">Belongs to the UPF0337 (CsbD) family.</text>
</comment>
<sequence>MAKVNPKVQQIRGKMKETLGKAMGDTSMQRAGRGDQLRAKAHKMTDKAAAQLRKRTGH</sequence>